<comment type="caution">
    <text evidence="1">The sequence shown here is derived from an EMBL/GenBank/DDBJ whole genome shotgun (WGS) entry which is preliminary data.</text>
</comment>
<proteinExistence type="predicted"/>
<evidence type="ECO:0000313" key="2">
    <source>
        <dbReference type="Proteomes" id="UP000186666"/>
    </source>
</evidence>
<dbReference type="Proteomes" id="UP000186666">
    <property type="component" value="Unassembled WGS sequence"/>
</dbReference>
<accession>A0ABY1K2L3</accession>
<sequence>MRELDIQSVIRKKRPFAERKPSVLFPNVLNREFTAEAT</sequence>
<dbReference type="EMBL" id="FTNK01000008">
    <property type="protein sequence ID" value="SIR17617.1"/>
    <property type="molecule type" value="Genomic_DNA"/>
</dbReference>
<protein>
    <submittedName>
        <fullName evidence="1">Uncharacterized protein</fullName>
    </submittedName>
</protein>
<reference evidence="1 2" key="1">
    <citation type="submission" date="2017-01" db="EMBL/GenBank/DDBJ databases">
        <authorList>
            <person name="Varghese N."/>
            <person name="Submissions S."/>
        </authorList>
    </citation>
    <scope>NUCLEOTIDE SEQUENCE [LARGE SCALE GENOMIC DNA]</scope>
    <source>
        <strain evidence="1 2">ATCC 23464</strain>
    </source>
</reference>
<name>A0ABY1K2L3_9BACL</name>
<gene>
    <name evidence="1" type="ORF">SAMN05421578_10846</name>
</gene>
<keyword evidence="2" id="KW-1185">Reference proteome</keyword>
<evidence type="ECO:0000313" key="1">
    <source>
        <dbReference type="EMBL" id="SIR17617.1"/>
    </source>
</evidence>
<organism evidence="1 2">
    <name type="scientific">Paenibacillus macquariensis</name>
    <dbReference type="NCBI Taxonomy" id="948756"/>
    <lineage>
        <taxon>Bacteria</taxon>
        <taxon>Bacillati</taxon>
        <taxon>Bacillota</taxon>
        <taxon>Bacilli</taxon>
        <taxon>Bacillales</taxon>
        <taxon>Paenibacillaceae</taxon>
        <taxon>Paenibacillus</taxon>
    </lineage>
</organism>